<dbReference type="InterPro" id="IPR050904">
    <property type="entry name" value="Adhesion/Biosynth-related"/>
</dbReference>
<dbReference type="EMBL" id="SPOF01000053">
    <property type="protein sequence ID" value="TIB08730.1"/>
    <property type="molecule type" value="Genomic_DNA"/>
</dbReference>
<dbReference type="Proteomes" id="UP000310689">
    <property type="component" value="Unassembled WGS sequence"/>
</dbReference>
<proteinExistence type="predicted"/>
<protein>
    <recommendedName>
        <fullName evidence="1">FAS1 domain-containing protein</fullName>
    </recommendedName>
</protein>
<feature type="domain" description="FAS1" evidence="1">
    <location>
        <begin position="150"/>
        <end position="295"/>
    </location>
</feature>
<dbReference type="Gene3D" id="2.30.180.10">
    <property type="entry name" value="FAS1 domain"/>
    <property type="match status" value="2"/>
</dbReference>
<evidence type="ECO:0000259" key="1">
    <source>
        <dbReference type="PROSITE" id="PS50213"/>
    </source>
</evidence>
<comment type="caution">
    <text evidence="3">The sequence shown here is derived from an EMBL/GenBank/DDBJ whole genome shotgun (WGS) entry which is preliminary data.</text>
</comment>
<dbReference type="EMBL" id="SPOI01000149">
    <property type="protein sequence ID" value="TIB35220.1"/>
    <property type="molecule type" value="Genomic_DNA"/>
</dbReference>
<evidence type="ECO:0000313" key="4">
    <source>
        <dbReference type="Proteomes" id="UP000306954"/>
    </source>
</evidence>
<dbReference type="Pfam" id="PF02469">
    <property type="entry name" value="Fasciclin"/>
    <property type="match status" value="2"/>
</dbReference>
<dbReference type="GO" id="GO:0005615">
    <property type="term" value="C:extracellular space"/>
    <property type="evidence" value="ECO:0007669"/>
    <property type="project" value="TreeGrafter"/>
</dbReference>
<reference evidence="4 5" key="1">
    <citation type="submission" date="2019-03" db="EMBL/GenBank/DDBJ databases">
        <title>Sequencing 23 genomes of Wallemia ichthyophaga.</title>
        <authorList>
            <person name="Gostincar C."/>
        </authorList>
    </citation>
    <scope>NUCLEOTIDE SEQUENCE [LARGE SCALE GENOMIC DNA]</scope>
    <source>
        <strain evidence="3 5">EXF-6200</strain>
        <strain evidence="2 4">EXF-8621</strain>
    </source>
</reference>
<organism evidence="3 5">
    <name type="scientific">Wallemia ichthyophaga</name>
    <dbReference type="NCBI Taxonomy" id="245174"/>
    <lineage>
        <taxon>Eukaryota</taxon>
        <taxon>Fungi</taxon>
        <taxon>Dikarya</taxon>
        <taxon>Basidiomycota</taxon>
        <taxon>Wallemiomycotina</taxon>
        <taxon>Wallemiomycetes</taxon>
        <taxon>Wallemiales</taxon>
        <taxon>Wallemiaceae</taxon>
        <taxon>Wallemia</taxon>
    </lineage>
</organism>
<gene>
    <name evidence="3" type="ORF">E3P86_02692</name>
    <name evidence="2" type="ORF">E3P90_03581</name>
</gene>
<dbReference type="OMA" id="LHIWTIP"/>
<name>A0A4T0HY26_WALIC</name>
<dbReference type="Proteomes" id="UP000306954">
    <property type="component" value="Unassembled WGS sequence"/>
</dbReference>
<evidence type="ECO:0000313" key="2">
    <source>
        <dbReference type="EMBL" id="TIB08730.1"/>
    </source>
</evidence>
<accession>A0A4T0HY26</accession>
<dbReference type="AlphaFoldDB" id="A0A4T0HY26"/>
<dbReference type="InterPro" id="IPR036378">
    <property type="entry name" value="FAS1_dom_sf"/>
</dbReference>
<dbReference type="PROSITE" id="PS50213">
    <property type="entry name" value="FAS1"/>
    <property type="match status" value="1"/>
</dbReference>
<sequence length="295" mass="32553">MPLSTFANGLVHALNYLNASTMATLVGQVPEIFELKLASTSSGSGSDKHISSKQITLLAPLNEAFHGSGISQLSTSDLQDLLNYHILDVWIPNRNGRYVSPSLLTRYTDLPHSHPTQSLIVDVNGSFTTIVTPLSRLCVQAKSSYMHLHIWTIPQLIQIPEDFFNTLSAMKMDQVADFVSSAFLAHVIRGMTGVTAFVPTSQAFYEHHHHNKQNHQDNKRDIALRHFSTNRTLIYSSDLVDGMSLETLYGTCVAIVNGLDGRKKVVGNDGYTTANILRTDILLSNGVIHIIDKVL</sequence>
<dbReference type="PANTHER" id="PTHR10900">
    <property type="entry name" value="PERIOSTIN-RELATED"/>
    <property type="match status" value="1"/>
</dbReference>
<dbReference type="SUPFAM" id="SSF82153">
    <property type="entry name" value="FAS1 domain"/>
    <property type="match status" value="2"/>
</dbReference>
<evidence type="ECO:0000313" key="5">
    <source>
        <dbReference type="Proteomes" id="UP000310689"/>
    </source>
</evidence>
<dbReference type="SMART" id="SM00554">
    <property type="entry name" value="FAS1"/>
    <property type="match status" value="1"/>
</dbReference>
<dbReference type="InterPro" id="IPR000782">
    <property type="entry name" value="FAS1_domain"/>
</dbReference>
<evidence type="ECO:0000313" key="3">
    <source>
        <dbReference type="EMBL" id="TIB35220.1"/>
    </source>
</evidence>
<dbReference type="PANTHER" id="PTHR10900:SF77">
    <property type="entry name" value="FI19380P1"/>
    <property type="match status" value="1"/>
</dbReference>